<dbReference type="EMBL" id="VSSQ01082354">
    <property type="protein sequence ID" value="MPN31010.1"/>
    <property type="molecule type" value="Genomic_DNA"/>
</dbReference>
<evidence type="ECO:0000256" key="1">
    <source>
        <dbReference type="ARBA" id="ARBA00022723"/>
    </source>
</evidence>
<dbReference type="InterPro" id="IPR039356">
    <property type="entry name" value="YfbR/HDDC2"/>
</dbReference>
<protein>
    <recommendedName>
        <fullName evidence="3">HD domain-containing protein</fullName>
    </recommendedName>
</protein>
<name>A0A645GXB7_9ZZZZ</name>
<proteinExistence type="predicted"/>
<evidence type="ECO:0000259" key="3">
    <source>
        <dbReference type="Pfam" id="PF13023"/>
    </source>
</evidence>
<dbReference type="PANTHER" id="PTHR11845">
    <property type="entry name" value="5'-DEOXYNUCLEOTIDASE HDDC2"/>
    <property type="match status" value="1"/>
</dbReference>
<dbReference type="Pfam" id="PF13023">
    <property type="entry name" value="HD_3"/>
    <property type="match status" value="1"/>
</dbReference>
<dbReference type="PANTHER" id="PTHR11845:SF13">
    <property type="entry name" value="5'-DEOXYNUCLEOTIDASE HDDC2"/>
    <property type="match status" value="1"/>
</dbReference>
<accession>A0A645GXB7</accession>
<dbReference type="GO" id="GO:0002953">
    <property type="term" value="F:5'-deoxynucleotidase activity"/>
    <property type="evidence" value="ECO:0007669"/>
    <property type="project" value="InterPro"/>
</dbReference>
<organism evidence="4">
    <name type="scientific">bioreactor metagenome</name>
    <dbReference type="NCBI Taxonomy" id="1076179"/>
    <lineage>
        <taxon>unclassified sequences</taxon>
        <taxon>metagenomes</taxon>
        <taxon>ecological metagenomes</taxon>
    </lineage>
</organism>
<dbReference type="Gene3D" id="1.10.3210.10">
    <property type="entry name" value="Hypothetical protein af1432"/>
    <property type="match status" value="1"/>
</dbReference>
<evidence type="ECO:0000256" key="2">
    <source>
        <dbReference type="ARBA" id="ARBA00022801"/>
    </source>
</evidence>
<dbReference type="SUPFAM" id="SSF109604">
    <property type="entry name" value="HD-domain/PDEase-like"/>
    <property type="match status" value="1"/>
</dbReference>
<keyword evidence="1" id="KW-0479">Metal-binding</keyword>
<reference evidence="4" key="1">
    <citation type="submission" date="2019-08" db="EMBL/GenBank/DDBJ databases">
        <authorList>
            <person name="Kucharzyk K."/>
            <person name="Murdoch R.W."/>
            <person name="Higgins S."/>
            <person name="Loffler F."/>
        </authorList>
    </citation>
    <scope>NUCLEOTIDE SEQUENCE</scope>
</reference>
<sequence length="187" mass="21901">MEARKLLDILRVAERLKDTTRHCYTSKGRHESVAEHLWMTTLMAFFMRDEFPEADMDKVIKMLIIHDLGECFTGDIPSFDKTEAHEQMEKELLDGWVKSLPQGYAGEMNALYEEMDERKTVEAKVYKAIDNLEAVIQHNLSDISTWLPREYELNMTYADEKVAFSDYLTTLRQAIREDTIRKINEAK</sequence>
<evidence type="ECO:0000313" key="4">
    <source>
        <dbReference type="EMBL" id="MPN31010.1"/>
    </source>
</evidence>
<feature type="domain" description="HD" evidence="3">
    <location>
        <begin position="13"/>
        <end position="163"/>
    </location>
</feature>
<gene>
    <name evidence="4" type="ORF">SDC9_178481</name>
</gene>
<dbReference type="InterPro" id="IPR006674">
    <property type="entry name" value="HD_domain"/>
</dbReference>
<dbReference type="GO" id="GO:0046872">
    <property type="term" value="F:metal ion binding"/>
    <property type="evidence" value="ECO:0007669"/>
    <property type="project" value="UniProtKB-KW"/>
</dbReference>
<dbReference type="GO" id="GO:0005737">
    <property type="term" value="C:cytoplasm"/>
    <property type="evidence" value="ECO:0007669"/>
    <property type="project" value="TreeGrafter"/>
</dbReference>
<keyword evidence="2" id="KW-0378">Hydrolase</keyword>
<dbReference type="AlphaFoldDB" id="A0A645GXB7"/>
<comment type="caution">
    <text evidence="4">The sequence shown here is derived from an EMBL/GenBank/DDBJ whole genome shotgun (WGS) entry which is preliminary data.</text>
</comment>